<reference evidence="3" key="1">
    <citation type="journal article" date="2019" name="Int. J. Syst. Evol. Microbiol.">
        <title>The Global Catalogue of Microorganisms (GCM) 10K type strain sequencing project: providing services to taxonomists for standard genome sequencing and annotation.</title>
        <authorList>
            <consortium name="The Broad Institute Genomics Platform"/>
            <consortium name="The Broad Institute Genome Sequencing Center for Infectious Disease"/>
            <person name="Wu L."/>
            <person name="Ma J."/>
        </authorList>
    </citation>
    <scope>NUCLEOTIDE SEQUENCE [LARGE SCALE GENOMIC DNA]</scope>
    <source>
        <strain evidence="3">CGMCC 4.1434</strain>
    </source>
</reference>
<accession>A0ABW0THA8</accession>
<evidence type="ECO:0000256" key="1">
    <source>
        <dbReference type="SAM" id="Phobius"/>
    </source>
</evidence>
<organism evidence="2 3">
    <name type="scientific">Sporosarcina soli</name>
    <dbReference type="NCBI Taxonomy" id="334736"/>
    <lineage>
        <taxon>Bacteria</taxon>
        <taxon>Bacillati</taxon>
        <taxon>Bacillota</taxon>
        <taxon>Bacilli</taxon>
        <taxon>Bacillales</taxon>
        <taxon>Caryophanaceae</taxon>
        <taxon>Sporosarcina</taxon>
    </lineage>
</organism>
<proteinExistence type="predicted"/>
<sequence>MKKKLLIIICIVWIILDVYLIVNNYLKENPIATKVVLLVGFLGALYLISGKDNVAAKRTEPPKVKKEDK</sequence>
<dbReference type="Proteomes" id="UP001596109">
    <property type="component" value="Unassembled WGS sequence"/>
</dbReference>
<keyword evidence="1" id="KW-1133">Transmembrane helix</keyword>
<name>A0ABW0THA8_9BACL</name>
<feature type="transmembrane region" description="Helical" evidence="1">
    <location>
        <begin position="5"/>
        <end position="25"/>
    </location>
</feature>
<keyword evidence="3" id="KW-1185">Reference proteome</keyword>
<protein>
    <submittedName>
        <fullName evidence="2">Uncharacterized protein</fullName>
    </submittedName>
</protein>
<dbReference type="EMBL" id="JBHSNO010000003">
    <property type="protein sequence ID" value="MFC5588013.1"/>
    <property type="molecule type" value="Genomic_DNA"/>
</dbReference>
<keyword evidence="1" id="KW-0472">Membrane</keyword>
<evidence type="ECO:0000313" key="2">
    <source>
        <dbReference type="EMBL" id="MFC5588013.1"/>
    </source>
</evidence>
<comment type="caution">
    <text evidence="2">The sequence shown here is derived from an EMBL/GenBank/DDBJ whole genome shotgun (WGS) entry which is preliminary data.</text>
</comment>
<keyword evidence="1" id="KW-0812">Transmembrane</keyword>
<dbReference type="RefSeq" id="WP_381430935.1">
    <property type="nucleotide sequence ID" value="NZ_JBHSNO010000003.1"/>
</dbReference>
<feature type="transmembrane region" description="Helical" evidence="1">
    <location>
        <begin position="31"/>
        <end position="48"/>
    </location>
</feature>
<gene>
    <name evidence="2" type="ORF">ACFPRA_03790</name>
</gene>
<evidence type="ECO:0000313" key="3">
    <source>
        <dbReference type="Proteomes" id="UP001596109"/>
    </source>
</evidence>